<gene>
    <name evidence="1" type="ORF">E2C01_017475</name>
</gene>
<evidence type="ECO:0000313" key="2">
    <source>
        <dbReference type="Proteomes" id="UP000324222"/>
    </source>
</evidence>
<evidence type="ECO:0000313" key="1">
    <source>
        <dbReference type="EMBL" id="MPC24394.1"/>
    </source>
</evidence>
<keyword evidence="2" id="KW-1185">Reference proteome</keyword>
<organism evidence="1 2">
    <name type="scientific">Portunus trituberculatus</name>
    <name type="common">Swimming crab</name>
    <name type="synonym">Neptunus trituberculatus</name>
    <dbReference type="NCBI Taxonomy" id="210409"/>
    <lineage>
        <taxon>Eukaryota</taxon>
        <taxon>Metazoa</taxon>
        <taxon>Ecdysozoa</taxon>
        <taxon>Arthropoda</taxon>
        <taxon>Crustacea</taxon>
        <taxon>Multicrustacea</taxon>
        <taxon>Malacostraca</taxon>
        <taxon>Eumalacostraca</taxon>
        <taxon>Eucarida</taxon>
        <taxon>Decapoda</taxon>
        <taxon>Pleocyemata</taxon>
        <taxon>Brachyura</taxon>
        <taxon>Eubrachyura</taxon>
        <taxon>Portunoidea</taxon>
        <taxon>Portunidae</taxon>
        <taxon>Portuninae</taxon>
        <taxon>Portunus</taxon>
    </lineage>
</organism>
<sequence length="102" mass="11536">MRGRISTEPTFIVIDTERLDAKRSKVIEMEARRRNDHVPATTGRIKGIMETRTPHEETYQIASVHGKSGHQGHQLTTSRQLYLLSAREANSHAHPLPAMPDL</sequence>
<dbReference type="AlphaFoldDB" id="A0A5B7DTK4"/>
<comment type="caution">
    <text evidence="1">The sequence shown here is derived from an EMBL/GenBank/DDBJ whole genome shotgun (WGS) entry which is preliminary data.</text>
</comment>
<protein>
    <submittedName>
        <fullName evidence="1">Uncharacterized protein</fullName>
    </submittedName>
</protein>
<accession>A0A5B7DTK4</accession>
<dbReference type="Proteomes" id="UP000324222">
    <property type="component" value="Unassembled WGS sequence"/>
</dbReference>
<dbReference type="EMBL" id="VSRR010001325">
    <property type="protein sequence ID" value="MPC24394.1"/>
    <property type="molecule type" value="Genomic_DNA"/>
</dbReference>
<proteinExistence type="predicted"/>
<name>A0A5B7DTK4_PORTR</name>
<reference evidence="1 2" key="1">
    <citation type="submission" date="2019-05" db="EMBL/GenBank/DDBJ databases">
        <title>Another draft genome of Portunus trituberculatus and its Hox gene families provides insights of decapod evolution.</title>
        <authorList>
            <person name="Jeong J.-H."/>
            <person name="Song I."/>
            <person name="Kim S."/>
            <person name="Choi T."/>
            <person name="Kim D."/>
            <person name="Ryu S."/>
            <person name="Kim W."/>
        </authorList>
    </citation>
    <scope>NUCLEOTIDE SEQUENCE [LARGE SCALE GENOMIC DNA]</scope>
    <source>
        <tissue evidence="1">Muscle</tissue>
    </source>
</reference>